<organism evidence="1">
    <name type="scientific">marine metagenome</name>
    <dbReference type="NCBI Taxonomy" id="408172"/>
    <lineage>
        <taxon>unclassified sequences</taxon>
        <taxon>metagenomes</taxon>
        <taxon>ecological metagenomes</taxon>
    </lineage>
</organism>
<protein>
    <recommendedName>
        <fullName evidence="2">NAD-dependent epimerase/dehydratase domain-containing protein</fullName>
    </recommendedName>
</protein>
<accession>A0A381WP40</accession>
<dbReference type="EMBL" id="UINC01012418">
    <property type="protein sequence ID" value="SVA54245.1"/>
    <property type="molecule type" value="Genomic_DNA"/>
</dbReference>
<proteinExistence type="predicted"/>
<dbReference type="InterPro" id="IPR036291">
    <property type="entry name" value="NAD(P)-bd_dom_sf"/>
</dbReference>
<gene>
    <name evidence="1" type="ORF">METZ01_LOCUS107099</name>
</gene>
<name>A0A381WP40_9ZZZZ</name>
<dbReference type="SUPFAM" id="SSF51735">
    <property type="entry name" value="NAD(P)-binding Rossmann-fold domains"/>
    <property type="match status" value="1"/>
</dbReference>
<dbReference type="AlphaFoldDB" id="A0A381WP40"/>
<reference evidence="1" key="1">
    <citation type="submission" date="2018-05" db="EMBL/GenBank/DDBJ databases">
        <authorList>
            <person name="Lanie J.A."/>
            <person name="Ng W.-L."/>
            <person name="Kazmierczak K.M."/>
            <person name="Andrzejewski T.M."/>
            <person name="Davidsen T.M."/>
            <person name="Wayne K.J."/>
            <person name="Tettelin H."/>
            <person name="Glass J.I."/>
            <person name="Rusch D."/>
            <person name="Podicherti R."/>
            <person name="Tsui H.-C.T."/>
            <person name="Winkler M.E."/>
        </authorList>
    </citation>
    <scope>NUCLEOTIDE SEQUENCE</scope>
</reference>
<sequence>MKVAITGTSGLAKVIKQTLEGTAIDGSWIEVVTPRIEDIINADTKWHGFNQVDVLINFAHKGFDQTKILEITHRAWKDDDSKFIINFSSRASQPNISKGHLYASQKASLNHLSNNLTYNSDKKYKLTTINLGLLNHHELPSLSWNDVSGLIFRLITNYPTIEMPEITVQSFANYQEVQSEKAKV</sequence>
<evidence type="ECO:0000313" key="1">
    <source>
        <dbReference type="EMBL" id="SVA54245.1"/>
    </source>
</evidence>
<evidence type="ECO:0008006" key="2">
    <source>
        <dbReference type="Google" id="ProtNLM"/>
    </source>
</evidence>